<feature type="region of interest" description="Disordered" evidence="1">
    <location>
        <begin position="1"/>
        <end position="36"/>
    </location>
</feature>
<comment type="caution">
    <text evidence="2">The sequence shown here is derived from an EMBL/GenBank/DDBJ whole genome shotgun (WGS) entry which is preliminary data.</text>
</comment>
<evidence type="ECO:0000256" key="1">
    <source>
        <dbReference type="SAM" id="MobiDB-lite"/>
    </source>
</evidence>
<sequence length="69" mass="7756">MMAMTGGVSTPEVDDDHGKRMRISEEETDQMDDDMEVSVCKKIMDLKIENVEEVSKFASVDVKSLLETT</sequence>
<dbReference type="EMBL" id="JRES01000827">
    <property type="protein sequence ID" value="KNC28045.1"/>
    <property type="molecule type" value="Genomic_DNA"/>
</dbReference>
<dbReference type="AlphaFoldDB" id="A0A0L0C6Z9"/>
<organism evidence="2 3">
    <name type="scientific">Lucilia cuprina</name>
    <name type="common">Green bottle fly</name>
    <name type="synonym">Australian sheep blowfly</name>
    <dbReference type="NCBI Taxonomy" id="7375"/>
    <lineage>
        <taxon>Eukaryota</taxon>
        <taxon>Metazoa</taxon>
        <taxon>Ecdysozoa</taxon>
        <taxon>Arthropoda</taxon>
        <taxon>Hexapoda</taxon>
        <taxon>Insecta</taxon>
        <taxon>Pterygota</taxon>
        <taxon>Neoptera</taxon>
        <taxon>Endopterygota</taxon>
        <taxon>Diptera</taxon>
        <taxon>Brachycera</taxon>
        <taxon>Muscomorpha</taxon>
        <taxon>Oestroidea</taxon>
        <taxon>Calliphoridae</taxon>
        <taxon>Luciliinae</taxon>
        <taxon>Lucilia</taxon>
    </lineage>
</organism>
<proteinExistence type="predicted"/>
<evidence type="ECO:0000313" key="2">
    <source>
        <dbReference type="EMBL" id="KNC28045.1"/>
    </source>
</evidence>
<gene>
    <name evidence="2" type="ORF">FF38_06832</name>
</gene>
<name>A0A0L0C6Z9_LUCCU</name>
<feature type="compositionally biased region" description="Acidic residues" evidence="1">
    <location>
        <begin position="26"/>
        <end position="36"/>
    </location>
</feature>
<evidence type="ECO:0000313" key="3">
    <source>
        <dbReference type="Proteomes" id="UP000037069"/>
    </source>
</evidence>
<reference evidence="2 3" key="1">
    <citation type="journal article" date="2015" name="Nat. Commun.">
        <title>Lucilia cuprina genome unlocks parasitic fly biology to underpin future interventions.</title>
        <authorList>
            <person name="Anstead C.A."/>
            <person name="Korhonen P.K."/>
            <person name="Young N.D."/>
            <person name="Hall R.S."/>
            <person name="Jex A.R."/>
            <person name="Murali S.C."/>
            <person name="Hughes D.S."/>
            <person name="Lee S.F."/>
            <person name="Perry T."/>
            <person name="Stroehlein A.J."/>
            <person name="Ansell B.R."/>
            <person name="Breugelmans B."/>
            <person name="Hofmann A."/>
            <person name="Qu J."/>
            <person name="Dugan S."/>
            <person name="Lee S.L."/>
            <person name="Chao H."/>
            <person name="Dinh H."/>
            <person name="Han Y."/>
            <person name="Doddapaneni H.V."/>
            <person name="Worley K.C."/>
            <person name="Muzny D.M."/>
            <person name="Ioannidis P."/>
            <person name="Waterhouse R.M."/>
            <person name="Zdobnov E.M."/>
            <person name="James P.J."/>
            <person name="Bagnall N.H."/>
            <person name="Kotze A.C."/>
            <person name="Gibbs R.A."/>
            <person name="Richards S."/>
            <person name="Batterham P."/>
            <person name="Gasser R.B."/>
        </authorList>
    </citation>
    <scope>NUCLEOTIDE SEQUENCE [LARGE SCALE GENOMIC DNA]</scope>
    <source>
        <strain evidence="2 3">LS</strain>
        <tissue evidence="2">Full body</tissue>
    </source>
</reference>
<protein>
    <submittedName>
        <fullName evidence="2">Uncharacterized protein</fullName>
    </submittedName>
</protein>
<feature type="compositionally biased region" description="Basic and acidic residues" evidence="1">
    <location>
        <begin position="16"/>
        <end position="25"/>
    </location>
</feature>
<keyword evidence="3" id="KW-1185">Reference proteome</keyword>
<dbReference type="Proteomes" id="UP000037069">
    <property type="component" value="Unassembled WGS sequence"/>
</dbReference>
<accession>A0A0L0C6Z9</accession>